<keyword evidence="4" id="KW-1185">Reference proteome</keyword>
<reference evidence="4" key="1">
    <citation type="submission" date="2018-11" db="EMBL/GenBank/DDBJ databases">
        <title>Complete genome sequence of Paenibacillus sp. ML311-T8.</title>
        <authorList>
            <person name="Nam Y.-D."/>
            <person name="Kang J."/>
            <person name="Chung W.-H."/>
            <person name="Park Y.S."/>
        </authorList>
    </citation>
    <scope>NUCLEOTIDE SEQUENCE [LARGE SCALE GENOMIC DNA]</scope>
    <source>
        <strain evidence="4">ML311-T8</strain>
    </source>
</reference>
<dbReference type="Proteomes" id="UP000426246">
    <property type="component" value="Chromosome"/>
</dbReference>
<proteinExistence type="predicted"/>
<feature type="transmembrane region" description="Helical" evidence="2">
    <location>
        <begin position="28"/>
        <end position="50"/>
    </location>
</feature>
<dbReference type="OrthoDB" id="2606056at2"/>
<feature type="compositionally biased region" description="Polar residues" evidence="1">
    <location>
        <begin position="190"/>
        <end position="200"/>
    </location>
</feature>
<dbReference type="EMBL" id="CP034235">
    <property type="protein sequence ID" value="QGQ97874.1"/>
    <property type="molecule type" value="Genomic_DNA"/>
</dbReference>
<feature type="region of interest" description="Disordered" evidence="1">
    <location>
        <begin position="91"/>
        <end position="116"/>
    </location>
</feature>
<evidence type="ECO:0000313" key="4">
    <source>
        <dbReference type="Proteomes" id="UP000426246"/>
    </source>
</evidence>
<feature type="region of interest" description="Disordered" evidence="1">
    <location>
        <begin position="172"/>
        <end position="242"/>
    </location>
</feature>
<dbReference type="RefSeq" id="WP_155702975.1">
    <property type="nucleotide sequence ID" value="NZ_CP034235.1"/>
</dbReference>
<keyword evidence="2" id="KW-1133">Transmembrane helix</keyword>
<keyword evidence="2" id="KW-0812">Transmembrane</keyword>
<sequence length="242" mass="25195">MKEDKAKVIPDQSLAVEKWTYKGKPLRILSTSLGIALVANMLLLSSAYGAESPSPSPASAGSPTLVEYSSEAVKKYYDPNVDWNIPVPFDDKGKPVEQAQAGSEETGTGTTGSTGNTTIINNGGGYGGGGIGWTDLLLFHMLFNAGNSFSANQWNNNRPIYNSGTNSTYKPKSYTSDTFTNKPTAGSKVTPKTSKSSGVFSTKNNTKTTSSTKATTSTKGGIGGKSSGFSSSSKSSSSSFGS</sequence>
<accession>A0A6B8RPZ0</accession>
<dbReference type="KEGG" id="ppsc:EHS13_24795"/>
<protein>
    <submittedName>
        <fullName evidence="3">Uncharacterized protein</fullName>
    </submittedName>
</protein>
<feature type="compositionally biased region" description="Low complexity" evidence="1">
    <location>
        <begin position="106"/>
        <end position="116"/>
    </location>
</feature>
<organism evidence="3 4">
    <name type="scientific">Paenibacillus psychroresistens</name>
    <dbReference type="NCBI Taxonomy" id="1778678"/>
    <lineage>
        <taxon>Bacteria</taxon>
        <taxon>Bacillati</taxon>
        <taxon>Bacillota</taxon>
        <taxon>Bacilli</taxon>
        <taxon>Bacillales</taxon>
        <taxon>Paenibacillaceae</taxon>
        <taxon>Paenibacillus</taxon>
    </lineage>
</organism>
<evidence type="ECO:0000256" key="2">
    <source>
        <dbReference type="SAM" id="Phobius"/>
    </source>
</evidence>
<gene>
    <name evidence="3" type="ORF">EHS13_24795</name>
</gene>
<feature type="compositionally biased region" description="Low complexity" evidence="1">
    <location>
        <begin position="201"/>
        <end position="219"/>
    </location>
</feature>
<feature type="compositionally biased region" description="Polar residues" evidence="1">
    <location>
        <begin position="172"/>
        <end position="184"/>
    </location>
</feature>
<evidence type="ECO:0000256" key="1">
    <source>
        <dbReference type="SAM" id="MobiDB-lite"/>
    </source>
</evidence>
<keyword evidence="2" id="KW-0472">Membrane</keyword>
<evidence type="ECO:0000313" key="3">
    <source>
        <dbReference type="EMBL" id="QGQ97874.1"/>
    </source>
</evidence>
<dbReference type="AlphaFoldDB" id="A0A6B8RPZ0"/>
<name>A0A6B8RPZ0_9BACL</name>
<feature type="compositionally biased region" description="Low complexity" evidence="1">
    <location>
        <begin position="227"/>
        <end position="242"/>
    </location>
</feature>